<evidence type="ECO:0000313" key="2">
    <source>
        <dbReference type="EMBL" id="TGM74468.1"/>
    </source>
</evidence>
<protein>
    <submittedName>
        <fullName evidence="2">SDR family NAD(P)-dependent oxidoreductase</fullName>
    </submittedName>
</protein>
<evidence type="ECO:0000256" key="1">
    <source>
        <dbReference type="RuleBase" id="RU000363"/>
    </source>
</evidence>
<dbReference type="PROSITE" id="PS00061">
    <property type="entry name" value="ADH_SHORT"/>
    <property type="match status" value="1"/>
</dbReference>
<proteinExistence type="inferred from homology"/>
<name>A0ABY2NZ49_9LEPT</name>
<dbReference type="Gene3D" id="3.40.50.720">
    <property type="entry name" value="NAD(P)-binding Rossmann-like Domain"/>
    <property type="match status" value="1"/>
</dbReference>
<dbReference type="PANTHER" id="PTHR43313:SF1">
    <property type="entry name" value="3BETA-HYDROXYSTEROID DEHYDROGENASE DHS-16"/>
    <property type="match status" value="1"/>
</dbReference>
<dbReference type="EMBL" id="RQHK01000008">
    <property type="protein sequence ID" value="TGM74468.1"/>
    <property type="molecule type" value="Genomic_DNA"/>
</dbReference>
<dbReference type="PANTHER" id="PTHR43313">
    <property type="entry name" value="SHORT-CHAIN DEHYDROGENASE/REDUCTASE FAMILY 9C"/>
    <property type="match status" value="1"/>
</dbReference>
<dbReference type="SUPFAM" id="SSF51735">
    <property type="entry name" value="NAD(P)-binding Rossmann-fold domains"/>
    <property type="match status" value="1"/>
</dbReference>
<organism evidence="2 3">
    <name type="scientific">Leptospira mtsangambouensis</name>
    <dbReference type="NCBI Taxonomy" id="2484912"/>
    <lineage>
        <taxon>Bacteria</taxon>
        <taxon>Pseudomonadati</taxon>
        <taxon>Spirochaetota</taxon>
        <taxon>Spirochaetia</taxon>
        <taxon>Leptospirales</taxon>
        <taxon>Leptospiraceae</taxon>
        <taxon>Leptospira</taxon>
    </lineage>
</organism>
<comment type="caution">
    <text evidence="2">The sequence shown here is derived from an EMBL/GenBank/DDBJ whole genome shotgun (WGS) entry which is preliminary data.</text>
</comment>
<sequence>MILSKGTMKLNKNSRNILVTGAGSGLGFAVVERLIQNKNNRVFGTALDEKEAKTLQKKFGERFFPIIVDVRNESNTVSAASKLEHLLKGEGLSALMNIAGIVTNGPLNDMTSTDFQNVINVNLIGIHNMCRSVLPLLVKGKGRIVNISSQGGSRTLPFNGVYSASKFGVEALSTAMRLEFYCLGIKVIVVAPAMINTPMATKIQNDLKRKPSLKVYEEPLLRFLAKAENSFRHGIPVEKVADTIIRATTLKNPSHRYDIHQNWWRDYLLMKLLPTKWKDFIFRKTFGL</sequence>
<dbReference type="Pfam" id="PF00106">
    <property type="entry name" value="adh_short"/>
    <property type="match status" value="1"/>
</dbReference>
<reference evidence="3" key="1">
    <citation type="journal article" date="2019" name="PLoS Negl. Trop. Dis.">
        <title>Revisiting the worldwide diversity of Leptospira species in the environment.</title>
        <authorList>
            <person name="Vincent A.T."/>
            <person name="Schiettekatte O."/>
            <person name="Bourhy P."/>
            <person name="Veyrier F.J."/>
            <person name="Picardeau M."/>
        </authorList>
    </citation>
    <scope>NUCLEOTIDE SEQUENCE [LARGE SCALE GENOMIC DNA]</scope>
    <source>
        <strain evidence="3">201601298</strain>
    </source>
</reference>
<dbReference type="Proteomes" id="UP000297940">
    <property type="component" value="Unassembled WGS sequence"/>
</dbReference>
<dbReference type="PRINTS" id="PR00081">
    <property type="entry name" value="GDHRDH"/>
</dbReference>
<evidence type="ECO:0000313" key="3">
    <source>
        <dbReference type="Proteomes" id="UP000297940"/>
    </source>
</evidence>
<gene>
    <name evidence="2" type="ORF">EHR01_10400</name>
</gene>
<dbReference type="InterPro" id="IPR002347">
    <property type="entry name" value="SDR_fam"/>
</dbReference>
<keyword evidence="3" id="KW-1185">Reference proteome</keyword>
<dbReference type="InterPro" id="IPR036291">
    <property type="entry name" value="NAD(P)-bd_dom_sf"/>
</dbReference>
<dbReference type="InterPro" id="IPR020904">
    <property type="entry name" value="Sc_DH/Rdtase_CS"/>
</dbReference>
<comment type="similarity">
    <text evidence="1">Belongs to the short-chain dehydrogenases/reductases (SDR) family.</text>
</comment>
<accession>A0ABY2NZ49</accession>
<dbReference type="PRINTS" id="PR00080">
    <property type="entry name" value="SDRFAMILY"/>
</dbReference>